<feature type="compositionally biased region" description="Polar residues" evidence="1">
    <location>
        <begin position="604"/>
        <end position="617"/>
    </location>
</feature>
<feature type="compositionally biased region" description="Basic and acidic residues" evidence="1">
    <location>
        <begin position="1035"/>
        <end position="1045"/>
    </location>
</feature>
<feature type="region of interest" description="Disordered" evidence="1">
    <location>
        <begin position="1"/>
        <end position="83"/>
    </location>
</feature>
<feature type="compositionally biased region" description="Low complexity" evidence="1">
    <location>
        <begin position="618"/>
        <end position="640"/>
    </location>
</feature>
<feature type="region of interest" description="Disordered" evidence="1">
    <location>
        <begin position="242"/>
        <end position="399"/>
    </location>
</feature>
<feature type="compositionally biased region" description="Basic and acidic residues" evidence="1">
    <location>
        <begin position="884"/>
        <end position="899"/>
    </location>
</feature>
<feature type="compositionally biased region" description="Low complexity" evidence="1">
    <location>
        <begin position="63"/>
        <end position="78"/>
    </location>
</feature>
<organism evidence="3 4">
    <name type="scientific">Bactrocera dorsalis</name>
    <name type="common">Oriental fruit fly</name>
    <name type="synonym">Dacus dorsalis</name>
    <dbReference type="NCBI Taxonomy" id="27457"/>
    <lineage>
        <taxon>Eukaryota</taxon>
        <taxon>Metazoa</taxon>
        <taxon>Ecdysozoa</taxon>
        <taxon>Arthropoda</taxon>
        <taxon>Hexapoda</taxon>
        <taxon>Insecta</taxon>
        <taxon>Pterygota</taxon>
        <taxon>Neoptera</taxon>
        <taxon>Endopterygota</taxon>
        <taxon>Diptera</taxon>
        <taxon>Brachycera</taxon>
        <taxon>Muscomorpha</taxon>
        <taxon>Tephritoidea</taxon>
        <taxon>Tephritidae</taxon>
        <taxon>Bactrocera</taxon>
        <taxon>Bactrocera</taxon>
    </lineage>
</organism>
<feature type="compositionally biased region" description="Polar residues" evidence="1">
    <location>
        <begin position="1856"/>
        <end position="1875"/>
    </location>
</feature>
<feature type="compositionally biased region" description="Polar residues" evidence="1">
    <location>
        <begin position="502"/>
        <end position="517"/>
    </location>
</feature>
<feature type="compositionally biased region" description="Polar residues" evidence="1">
    <location>
        <begin position="647"/>
        <end position="666"/>
    </location>
</feature>
<feature type="compositionally biased region" description="Gly residues" evidence="1">
    <location>
        <begin position="1336"/>
        <end position="1348"/>
    </location>
</feature>
<dbReference type="GeneID" id="125779957"/>
<name>A0ABM3K6W5_BACDO</name>
<feature type="compositionally biased region" description="Basic and acidic residues" evidence="1">
    <location>
        <begin position="943"/>
        <end position="952"/>
    </location>
</feature>
<feature type="compositionally biased region" description="Low complexity" evidence="1">
    <location>
        <begin position="727"/>
        <end position="766"/>
    </location>
</feature>
<feature type="compositionally biased region" description="Low complexity" evidence="1">
    <location>
        <begin position="552"/>
        <end position="577"/>
    </location>
</feature>
<feature type="compositionally biased region" description="Low complexity" evidence="1">
    <location>
        <begin position="150"/>
        <end position="165"/>
    </location>
</feature>
<feature type="compositionally biased region" description="Basic and acidic residues" evidence="1">
    <location>
        <begin position="858"/>
        <end position="875"/>
    </location>
</feature>
<feature type="compositionally biased region" description="Low complexity" evidence="1">
    <location>
        <begin position="773"/>
        <end position="783"/>
    </location>
</feature>
<feature type="domain" description="YLPM1-like spectrin repeat" evidence="2">
    <location>
        <begin position="772"/>
        <end position="861"/>
    </location>
</feature>
<feature type="compositionally biased region" description="Basic and acidic residues" evidence="1">
    <location>
        <begin position="1056"/>
        <end position="1066"/>
    </location>
</feature>
<feature type="compositionally biased region" description="Polar residues" evidence="1">
    <location>
        <begin position="1513"/>
        <end position="1529"/>
    </location>
</feature>
<feature type="compositionally biased region" description="Polar residues" evidence="1">
    <location>
        <begin position="1486"/>
        <end position="1501"/>
    </location>
</feature>
<feature type="compositionally biased region" description="Basic residues" evidence="1">
    <location>
        <begin position="1502"/>
        <end position="1512"/>
    </location>
</feature>
<keyword evidence="3" id="KW-1185">Reference proteome</keyword>
<feature type="region of interest" description="Disordered" evidence="1">
    <location>
        <begin position="471"/>
        <end position="802"/>
    </location>
</feature>
<feature type="compositionally biased region" description="Polar residues" evidence="1">
    <location>
        <begin position="198"/>
        <end position="216"/>
    </location>
</feature>
<feature type="compositionally biased region" description="Pro residues" evidence="1">
    <location>
        <begin position="13"/>
        <end position="46"/>
    </location>
</feature>
<accession>A0ABM3K6W5</accession>
<feature type="compositionally biased region" description="Polar residues" evidence="1">
    <location>
        <begin position="715"/>
        <end position="726"/>
    </location>
</feature>
<dbReference type="RefSeq" id="XP_049317200.1">
    <property type="nucleotide sequence ID" value="XM_049461243.1"/>
</dbReference>
<feature type="compositionally biased region" description="Polar residues" evidence="1">
    <location>
        <begin position="471"/>
        <end position="480"/>
    </location>
</feature>
<feature type="compositionally biased region" description="Low complexity" evidence="1">
    <location>
        <begin position="242"/>
        <end position="259"/>
    </location>
</feature>
<dbReference type="Pfam" id="PF26583">
    <property type="entry name" value="Spectrin_YLPM1"/>
    <property type="match status" value="1"/>
</dbReference>
<feature type="compositionally biased region" description="Low complexity" evidence="1">
    <location>
        <begin position="686"/>
        <end position="714"/>
    </location>
</feature>
<evidence type="ECO:0000313" key="4">
    <source>
        <dbReference type="RefSeq" id="XP_049317200.1"/>
    </source>
</evidence>
<feature type="compositionally biased region" description="Basic and acidic residues" evidence="1">
    <location>
        <begin position="1534"/>
        <end position="1551"/>
    </location>
</feature>
<feature type="compositionally biased region" description="Polar residues" evidence="1">
    <location>
        <begin position="360"/>
        <end position="389"/>
    </location>
</feature>
<feature type="region of interest" description="Disordered" evidence="1">
    <location>
        <begin position="1486"/>
        <end position="1602"/>
    </location>
</feature>
<feature type="region of interest" description="Disordered" evidence="1">
    <location>
        <begin position="150"/>
        <end position="229"/>
    </location>
</feature>
<dbReference type="InterPro" id="IPR058903">
    <property type="entry name" value="Spectrin_YLPM1-like"/>
</dbReference>
<evidence type="ECO:0000313" key="3">
    <source>
        <dbReference type="Proteomes" id="UP001652620"/>
    </source>
</evidence>
<feature type="region of interest" description="Disordered" evidence="1">
    <location>
        <begin position="858"/>
        <end position="983"/>
    </location>
</feature>
<dbReference type="Gene3D" id="3.40.50.300">
    <property type="entry name" value="P-loop containing nucleotide triphosphate hydrolases"/>
    <property type="match status" value="1"/>
</dbReference>
<evidence type="ECO:0000259" key="2">
    <source>
        <dbReference type="Pfam" id="PF26583"/>
    </source>
</evidence>
<feature type="compositionally biased region" description="Acidic residues" evidence="1">
    <location>
        <begin position="907"/>
        <end position="919"/>
    </location>
</feature>
<dbReference type="PANTHER" id="PTHR13413:SF0">
    <property type="entry name" value="YLP MOTIF-CONTAINING PROTEIN 1"/>
    <property type="match status" value="1"/>
</dbReference>
<feature type="region of interest" description="Disordered" evidence="1">
    <location>
        <begin position="1291"/>
        <end position="1416"/>
    </location>
</feature>
<feature type="compositionally biased region" description="Basic and acidic residues" evidence="1">
    <location>
        <begin position="1357"/>
        <end position="1376"/>
    </location>
</feature>
<reference evidence="4" key="1">
    <citation type="submission" date="2025-08" db="UniProtKB">
        <authorList>
            <consortium name="RefSeq"/>
        </authorList>
    </citation>
    <scope>IDENTIFICATION</scope>
</reference>
<feature type="compositionally biased region" description="Low complexity" evidence="1">
    <location>
        <begin position="276"/>
        <end position="290"/>
    </location>
</feature>
<feature type="compositionally biased region" description="Low complexity" evidence="1">
    <location>
        <begin position="523"/>
        <end position="539"/>
    </location>
</feature>
<feature type="compositionally biased region" description="Polar residues" evidence="1">
    <location>
        <begin position="1552"/>
        <end position="1566"/>
    </location>
</feature>
<dbReference type="SUPFAM" id="SSF52540">
    <property type="entry name" value="P-loop containing nucleoside triphosphate hydrolases"/>
    <property type="match status" value="1"/>
</dbReference>
<evidence type="ECO:0000256" key="1">
    <source>
        <dbReference type="SAM" id="MobiDB-lite"/>
    </source>
</evidence>
<dbReference type="InterPro" id="IPR027417">
    <property type="entry name" value="P-loop_NTPase"/>
</dbReference>
<feature type="compositionally biased region" description="Basic and acidic residues" evidence="1">
    <location>
        <begin position="1384"/>
        <end position="1402"/>
    </location>
</feature>
<feature type="compositionally biased region" description="Acidic residues" evidence="1">
    <location>
        <begin position="1876"/>
        <end position="1886"/>
    </location>
</feature>
<proteinExistence type="predicted"/>
<feature type="compositionally biased region" description="Polar residues" evidence="1">
    <location>
        <begin position="338"/>
        <end position="352"/>
    </location>
</feature>
<feature type="compositionally biased region" description="Acidic residues" evidence="1">
    <location>
        <begin position="929"/>
        <end position="942"/>
    </location>
</feature>
<feature type="compositionally biased region" description="Basic and acidic residues" evidence="1">
    <location>
        <begin position="787"/>
        <end position="802"/>
    </location>
</feature>
<feature type="compositionally biased region" description="Low complexity" evidence="1">
    <location>
        <begin position="481"/>
        <end position="501"/>
    </location>
</feature>
<feature type="region of interest" description="Disordered" evidence="1">
    <location>
        <begin position="1086"/>
        <end position="1105"/>
    </location>
</feature>
<gene>
    <name evidence="4" type="primary">LOC125779957</name>
</gene>
<feature type="compositionally biased region" description="Low complexity" evidence="1">
    <location>
        <begin position="303"/>
        <end position="321"/>
    </location>
</feature>
<feature type="region of interest" description="Disordered" evidence="1">
    <location>
        <begin position="1024"/>
        <end position="1067"/>
    </location>
</feature>
<dbReference type="Proteomes" id="UP001652620">
    <property type="component" value="Unplaced"/>
</dbReference>
<sequence>MWNQWAGLAAGAPIPPIPAPQCPPPQPPPPSVAPPPPTTAPPPAPTEPTTGNAAPIIGPMLPSSASTTSATVQASTPSGPYGQYTEAQYAALTPEQQYALQQHWQQWQAYQQEYAKWHAQYGEQYKREMAAASSTGQSTNFNNYYQQVQPQTSVQAQPLQIQSIQQPPPPPPSDGQEKNVKISGTPQIYTQPPPAPIQSHSAQSQVLPLNQGSTPIHQPPPVGQFPNMNYPQWAASYQQPQQQFNYNQPPPSFNQQPPNFGQIPNFQQPPPMVAKPQQNSQPQPMSNMPQVTQKQHLSMPTFGNPNSNSNQLGGGSNYNNNVHQSSTDRNDFRGQGGNSWISNSNQQGNEIKQNQDEPKSQWNQNKNNFDTNFGSTRSGNQFISQERGQNNWNARNEDRNNLNEYEFTNVNKMNASFENRNSRDGFDTINKNANNRWNSEKDNISGNNNEDLMENVPQTRQEIQGSTQWNANRNQTSSGHNFQELFNNNNRRNNDNFSNQRYQYENNDQSGNRQGNRGEQFGNNDRNQRNYSNNNFYHNEYNDGNERNFGGNNMMQSRNNNMNQRFGPNGRNFGGNFKQRPGDNGPFYGQRYDNNGRNNDSNNTFIENTEDNFAQDKNSNVRSNSNDRNLSNRSNFNSFSDRNESNISPRNSINMGPDNINKNIGPNNPFSSRSRSNDRNLGQGDNGDSFGMNNNFNSSNRLNSRNNRSNDSFNHISASNEKSFGPNNYNRRSNSNERNFGQNNMNRRSNSNDRNFGSNSNFNRNQNPEDNFQNEQNSQNQSNCDSEADHLTTEQKQPRPDLDEKSFDLQFQRWEEQFEQWKLANANHPDREMYRRYEQEFEKQRQRIMERREQMRLRKLQIDKKPDTGDKRAQDGNDGLTNERNAECKADESPKHEEGGVGNDQNKEDEEEEEKEEENSNQPISGNEEISDEQENLETEQLSEEKPSEPVEKSATTSGSTGILGKRKSRFSAPIESPKTPKLTNDCVTEIISLVEEEENNTADSSGAICNLFGKSEGIPGLDLVEGDDGAVSSNEDKNSLRIAEESTENVPTEENSERDQPEKPKVIKKIPSLFDVVVEKPTDFIAPASIGDDDEDNNDGGKDFHREIRRDEQQIHPHISNAIPNLGDALRDPIFMQKISQALAKAQGRESADPSCAPPPQFLQQLPMLLQQLQQNKSNTNNPVGNGSNFGSNYGGNGRNFRGDGPNFGANNQNFGGNGPQFGGPNFSGNRLNFGGNGPNFNDRGPNFGGMGGNFDFEGGNCGNGPNRPNYNRNGPNFNRFGQGGSNLVGGNGPNFRDNGPNFGGGYGPNFRDDGQNFGGGNGTNFRGDSPNFRGGNGPNYGGGGGNNSKFGRSAPNDDRRNFGRNNKDMDERRNQNSSRRGGGSDDKGRQSEEATERETSWVDGPGNKHGYGDDYFRPVQVIDYQNTAVPKPKVIDYGHKGTSTTTDSGAASASGALSNTFNRNMPNFSDEFKPVKTFEYGHASNPTATKFGNMNVNPTKKNKKKKKKNQSNRVGSQNENIQASSMPTIPGQHREQSETENKSERENAEKSTVNSTETISTNVSAPIGANEELEEISDNEENLENNRDCESPAPPPPPMLTTNRPFVCSVQQDATAPTQSLFPSTAEANENIAKLSSGHVQMSFPSIENKNTITVDEILLKPGRLSRPKKVCVILRGPPGSGKSYVAKLIKEKELEMGGTNPRILSIDDYFLIENDYEERCPKTGKKIPKKEVLYEYDADMEETYMQYLIKSFKKTISDNLYDFIIIDCNNNSLRTLNEFYCHSKDSGFMPYIVDLMFDLETCRNRNIHERSEKDIKGIIDNWKQTPFHYIKLDVSSLLENLVEMEDADAMVMDNNSNSGAPDDSNLTQSQADNETEDSNEAADDTASFGFLKSKWESDTTSENLARLDGTNKLMQRRKAATMEDYLQMDDWEPPKTSANGKKRVRWADIEEKRAQEKMRAIGFVVGQTDWKRMMDPNAGNRALNKTKYIERVNKRR</sequence>
<protein>
    <recommendedName>
        <fullName evidence="2">YLPM1-like spectrin repeat domain-containing protein</fullName>
    </recommendedName>
</protein>
<dbReference type="PANTHER" id="PTHR13413">
    <property type="entry name" value="YLP MOTIF CONTAINING PROTEIN NUCLEAR PROTEIN ZAP"/>
    <property type="match status" value="1"/>
</dbReference>
<feature type="region of interest" description="Disordered" evidence="1">
    <location>
        <begin position="1855"/>
        <end position="1886"/>
    </location>
</feature>
<feature type="region of interest" description="Disordered" evidence="1">
    <location>
        <begin position="418"/>
        <end position="452"/>
    </location>
</feature>
<dbReference type="InterPro" id="IPR026314">
    <property type="entry name" value="YLP_motif_con_p1"/>
</dbReference>
<feature type="compositionally biased region" description="Acidic residues" evidence="1">
    <location>
        <begin position="1573"/>
        <end position="1585"/>
    </location>
</feature>